<dbReference type="PROSITE" id="PS51841">
    <property type="entry name" value="LTD"/>
    <property type="match status" value="1"/>
</dbReference>
<keyword evidence="4" id="KW-0540">Nuclease</keyword>
<dbReference type="SUPFAM" id="SSF56219">
    <property type="entry name" value="DNase I-like"/>
    <property type="match status" value="1"/>
</dbReference>
<dbReference type="CDD" id="cd04486">
    <property type="entry name" value="YhcR_OBF_like"/>
    <property type="match status" value="1"/>
</dbReference>
<dbReference type="InterPro" id="IPR036691">
    <property type="entry name" value="Endo/exonu/phosph_ase_sf"/>
</dbReference>
<keyword evidence="4" id="KW-0255">Endonuclease</keyword>
<feature type="chain" id="PRO_5047397417" evidence="2">
    <location>
        <begin position="33"/>
        <end position="807"/>
    </location>
</feature>
<evidence type="ECO:0000313" key="4">
    <source>
        <dbReference type="EMBL" id="GAA0373211.1"/>
    </source>
</evidence>
<dbReference type="InterPro" id="IPR005135">
    <property type="entry name" value="Endo/exonuclease/phosphatase"/>
</dbReference>
<keyword evidence="2" id="KW-0732">Signal</keyword>
<feature type="compositionally biased region" description="Pro residues" evidence="1">
    <location>
        <begin position="219"/>
        <end position="232"/>
    </location>
</feature>
<dbReference type="RefSeq" id="WP_252811256.1">
    <property type="nucleotide sequence ID" value="NZ_BAAABM010000074.1"/>
</dbReference>
<evidence type="ECO:0000256" key="1">
    <source>
        <dbReference type="SAM" id="MobiDB-lite"/>
    </source>
</evidence>
<organism evidence="4 5">
    <name type="scientific">Actinoallomurus spadix</name>
    <dbReference type="NCBI Taxonomy" id="79912"/>
    <lineage>
        <taxon>Bacteria</taxon>
        <taxon>Bacillati</taxon>
        <taxon>Actinomycetota</taxon>
        <taxon>Actinomycetes</taxon>
        <taxon>Streptosporangiales</taxon>
        <taxon>Thermomonosporaceae</taxon>
        <taxon>Actinoallomurus</taxon>
    </lineage>
</organism>
<keyword evidence="5" id="KW-1185">Reference proteome</keyword>
<name>A0ABN0XUN2_9ACTN</name>
<comment type="caution">
    <text evidence="4">The sequence shown here is derived from an EMBL/GenBank/DDBJ whole genome shotgun (WGS) entry which is preliminary data.</text>
</comment>
<keyword evidence="4" id="KW-0378">Hydrolase</keyword>
<dbReference type="InterPro" id="IPR001322">
    <property type="entry name" value="Lamin_tail_dom"/>
</dbReference>
<dbReference type="GO" id="GO:0004519">
    <property type="term" value="F:endonuclease activity"/>
    <property type="evidence" value="ECO:0007669"/>
    <property type="project" value="UniProtKB-KW"/>
</dbReference>
<dbReference type="Proteomes" id="UP001501822">
    <property type="component" value="Unassembled WGS sequence"/>
</dbReference>
<dbReference type="Gene3D" id="3.60.10.10">
    <property type="entry name" value="Endonuclease/exonuclease/phosphatase"/>
    <property type="match status" value="1"/>
</dbReference>
<proteinExistence type="predicted"/>
<feature type="signal peptide" evidence="2">
    <location>
        <begin position="1"/>
        <end position="32"/>
    </location>
</feature>
<dbReference type="PANTHER" id="PTHR42834:SF1">
    <property type="entry name" value="ENDONUCLEASE_EXONUCLEASE_PHOSPHATASE FAMILY PROTEIN (AFU_ORTHOLOGUE AFUA_3G09210)"/>
    <property type="match status" value="1"/>
</dbReference>
<accession>A0ABN0XUN2</accession>
<protein>
    <submittedName>
        <fullName evidence="4">Endonuclease/exonuclease/phosphatase family protein</fullName>
    </submittedName>
</protein>
<feature type="compositionally biased region" description="Polar residues" evidence="1">
    <location>
        <begin position="241"/>
        <end position="256"/>
    </location>
</feature>
<sequence length="807" mass="83164">MSPVPLRHAGALGAVAATLALGALVVPRAAGAAPSSDALIAEVYGGGGNSGATLTQDFVELANRGSQQVSVDGWSVQYLPASPGPTSKWQVTRLTGGIPGGSRYLVAEAKGSGGTVALPAPDATGSISMSATAGTVALVTGSDALTCLTAADCAADPRIRDLVGFGGAMVREGASAPAASNTTSVSRGAGLADTDDNGADFATAAPTPTGSGGGSGDPSPTPTPTPTDPPTPGGIRIHDIQGTTRISPDNGKSVTNVPGIVTGVRATGSSRGFWFQDPQPDDDPRTSEGLFAFTGSSTPAVNPGDSVLVSGTVSEYYPGGASSGNQSVTELTKPKWTVLSSGDPLPAAFALGPDTVPAAYTPDAGGGGIEPLALQPSAYALDRFESLEGMRVRVDDAPVIAPANEYGELWVTTRPADHRSVHGGVLYSSYDDPNSGRLEITSLLPGSFPQANVGDELTGTTEGPLDYVGYGGYEMQATALGALRDGGLTPEVTRRQENKELAVATYNVENLAPGDAPSKFGRLAEGVVHNLATPDIVALEEIQDNSGAADDGTVAADVTLGRFVDAIVAAGGPRYQWREIDPVNDSDGGQPGGNIRVAFLFNPDRVSFIDRPGGDSTTPVRVVADHGDAGLSVSPGRVDPANAAWTDSRKPLAGMFEFHGHRVIVVADHFNSKGGDQSLHSRFQPPARSSEVQRRRQAAVVHGFVEDLLKADRKANVVVVGDFNDYQFSPALQTLTAGDVLHDLIGDLPLPERYSYVYDGNSQVLDHILTSPRVSGGADYDVVHINAEFAGQTSDHDPQVVRLRPKG</sequence>
<evidence type="ECO:0000259" key="3">
    <source>
        <dbReference type="PROSITE" id="PS51841"/>
    </source>
</evidence>
<feature type="domain" description="LTD" evidence="3">
    <location>
        <begin position="26"/>
        <end position="167"/>
    </location>
</feature>
<feature type="region of interest" description="Disordered" evidence="1">
    <location>
        <begin position="174"/>
        <end position="258"/>
    </location>
</feature>
<gene>
    <name evidence="4" type="ORF">GCM10010151_74160</name>
</gene>
<evidence type="ECO:0000313" key="5">
    <source>
        <dbReference type="Proteomes" id="UP001501822"/>
    </source>
</evidence>
<evidence type="ECO:0000256" key="2">
    <source>
        <dbReference type="SAM" id="SignalP"/>
    </source>
</evidence>
<dbReference type="EMBL" id="BAAABM010000074">
    <property type="protein sequence ID" value="GAA0373211.1"/>
    <property type="molecule type" value="Genomic_DNA"/>
</dbReference>
<reference evidence="4 5" key="1">
    <citation type="journal article" date="2019" name="Int. J. Syst. Evol. Microbiol.">
        <title>The Global Catalogue of Microorganisms (GCM) 10K type strain sequencing project: providing services to taxonomists for standard genome sequencing and annotation.</title>
        <authorList>
            <consortium name="The Broad Institute Genomics Platform"/>
            <consortium name="The Broad Institute Genome Sequencing Center for Infectious Disease"/>
            <person name="Wu L."/>
            <person name="Ma J."/>
        </authorList>
    </citation>
    <scope>NUCLEOTIDE SEQUENCE [LARGE SCALE GENOMIC DNA]</scope>
    <source>
        <strain evidence="4 5">JCM 3146</strain>
    </source>
</reference>
<dbReference type="PANTHER" id="PTHR42834">
    <property type="entry name" value="ENDONUCLEASE/EXONUCLEASE/PHOSPHATASE FAMILY PROTEIN (AFU_ORTHOLOGUE AFUA_3G09210)"/>
    <property type="match status" value="1"/>
</dbReference>
<dbReference type="Pfam" id="PF03372">
    <property type="entry name" value="Exo_endo_phos"/>
    <property type="match status" value="1"/>
</dbReference>